<accession>A0A0P4W3N4</accession>
<dbReference type="EC" id="3.1.2.12" evidence="3 8"/>
<protein>
    <recommendedName>
        <fullName evidence="4 8">S-formylglutathione hydrolase</fullName>
        <ecNumber evidence="3 8">3.1.2.12</ecNumber>
    </recommendedName>
</protein>
<evidence type="ECO:0000256" key="2">
    <source>
        <dbReference type="ARBA" id="ARBA00005622"/>
    </source>
</evidence>
<organism evidence="9">
    <name type="scientific">Scylla olivacea</name>
    <name type="common">Orange mud crab</name>
    <name type="synonym">Cancer olivacea</name>
    <dbReference type="NCBI Taxonomy" id="85551"/>
    <lineage>
        <taxon>Eukaryota</taxon>
        <taxon>Metazoa</taxon>
        <taxon>Ecdysozoa</taxon>
        <taxon>Arthropoda</taxon>
        <taxon>Crustacea</taxon>
        <taxon>Multicrustacea</taxon>
        <taxon>Malacostraca</taxon>
        <taxon>Eumalacostraca</taxon>
        <taxon>Eucarida</taxon>
        <taxon>Decapoda</taxon>
        <taxon>Pleocyemata</taxon>
        <taxon>Brachyura</taxon>
        <taxon>Eubrachyura</taxon>
        <taxon>Portunoidea</taxon>
        <taxon>Portunidae</taxon>
        <taxon>Portuninae</taxon>
        <taxon>Scylla</taxon>
    </lineage>
</organism>
<dbReference type="GO" id="GO:0046294">
    <property type="term" value="P:formaldehyde catabolic process"/>
    <property type="evidence" value="ECO:0007669"/>
    <property type="project" value="InterPro"/>
</dbReference>
<dbReference type="EMBL" id="GDRN01075082">
    <property type="protein sequence ID" value="JAI63121.1"/>
    <property type="molecule type" value="Transcribed_RNA"/>
</dbReference>
<dbReference type="InterPro" id="IPR014186">
    <property type="entry name" value="S-formylglutathione_hydrol"/>
</dbReference>
<sequence length="315" mass="34848">MIHPFIALQQCLSRAFKLLLGIQRNPAHFSTMASITEESSNKSFGGWQKVYSHDSKELGCRMKFGVFIPSEAETGPVPVVYWLSGLTCTEQNFVTKAGAQQHAAKHGFLVVAPDTSPRGCNIDGEEDSWDFGTGAGFYVDATEEKWKKNYRMYSYITQELPAIITENFKVASDKAAIMGHSMGGHGALICALKNPGQYKSVSAFSPICNPINCPWGVKAFSGYLGADKKDSWKEYDACELVKKYNGPPLEILVDQGKADNFLTQGQLLPDALVTSCAAGGVPLIMRMQEEYDHSYYFISSFMGDHFDHHAKFFKS</sequence>
<comment type="subcellular location">
    <subcellularLocation>
        <location evidence="8">Cytoplasm</location>
    </subcellularLocation>
</comment>
<dbReference type="AlphaFoldDB" id="A0A0P4W3N4"/>
<dbReference type="Pfam" id="PF00756">
    <property type="entry name" value="Esterase"/>
    <property type="match status" value="1"/>
</dbReference>
<dbReference type="InterPro" id="IPR000801">
    <property type="entry name" value="Esterase-like"/>
</dbReference>
<evidence type="ECO:0000256" key="1">
    <source>
        <dbReference type="ARBA" id="ARBA00002608"/>
    </source>
</evidence>
<comment type="function">
    <text evidence="1 8">Serine hydrolase involved in the detoxification of formaldehyde.</text>
</comment>
<evidence type="ECO:0000313" key="9">
    <source>
        <dbReference type="EMBL" id="JAI63121.1"/>
    </source>
</evidence>
<dbReference type="PANTHER" id="PTHR10061">
    <property type="entry name" value="S-FORMYLGLUTATHIONE HYDROLASE"/>
    <property type="match status" value="1"/>
</dbReference>
<evidence type="ECO:0000256" key="6">
    <source>
        <dbReference type="ARBA" id="ARBA00022801"/>
    </source>
</evidence>
<evidence type="ECO:0000256" key="5">
    <source>
        <dbReference type="ARBA" id="ARBA00022487"/>
    </source>
</evidence>
<dbReference type="GO" id="GO:0018738">
    <property type="term" value="F:S-formylglutathione hydrolase activity"/>
    <property type="evidence" value="ECO:0007669"/>
    <property type="project" value="UniProtKB-EC"/>
</dbReference>
<dbReference type="PANTHER" id="PTHR10061:SF0">
    <property type="entry name" value="S-FORMYLGLUTATHIONE HYDROLASE"/>
    <property type="match status" value="1"/>
</dbReference>
<feature type="active site" description="Charge relay system" evidence="7">
    <location>
        <position position="293"/>
    </location>
</feature>
<evidence type="ECO:0000256" key="7">
    <source>
        <dbReference type="PIRSR" id="PIRSR614186-1"/>
    </source>
</evidence>
<reference evidence="9" key="1">
    <citation type="submission" date="2015-09" db="EMBL/GenBank/DDBJ databases">
        <title>Scylla olivacea transcriptome.</title>
        <authorList>
            <person name="Ikhwanuddin M."/>
        </authorList>
    </citation>
    <scope>NUCLEOTIDE SEQUENCE</scope>
</reference>
<evidence type="ECO:0000256" key="8">
    <source>
        <dbReference type="RuleBase" id="RU363068"/>
    </source>
</evidence>
<dbReference type="InterPro" id="IPR029058">
    <property type="entry name" value="AB_hydrolase_fold"/>
</dbReference>
<comment type="similarity">
    <text evidence="2 8">Belongs to the esterase D family.</text>
</comment>
<keyword evidence="8" id="KW-0963">Cytoplasm</keyword>
<proteinExistence type="inferred from homology"/>
<dbReference type="NCBIfam" id="TIGR02821">
    <property type="entry name" value="fghA_ester_D"/>
    <property type="match status" value="1"/>
</dbReference>
<dbReference type="SUPFAM" id="SSF53474">
    <property type="entry name" value="alpha/beta-Hydrolases"/>
    <property type="match status" value="1"/>
</dbReference>
<evidence type="ECO:0000256" key="3">
    <source>
        <dbReference type="ARBA" id="ARBA00012479"/>
    </source>
</evidence>
<dbReference type="Gene3D" id="3.40.50.1820">
    <property type="entry name" value="alpha/beta hydrolase"/>
    <property type="match status" value="1"/>
</dbReference>
<keyword evidence="6 8" id="KW-0378">Hydrolase</keyword>
<comment type="catalytic activity">
    <reaction evidence="8">
        <text>S-formylglutathione + H2O = formate + glutathione + H(+)</text>
        <dbReference type="Rhea" id="RHEA:14961"/>
        <dbReference type="ChEBI" id="CHEBI:15377"/>
        <dbReference type="ChEBI" id="CHEBI:15378"/>
        <dbReference type="ChEBI" id="CHEBI:15740"/>
        <dbReference type="ChEBI" id="CHEBI:57688"/>
        <dbReference type="ChEBI" id="CHEBI:57925"/>
        <dbReference type="EC" id="3.1.2.12"/>
    </reaction>
</comment>
<dbReference type="GO" id="GO:0005829">
    <property type="term" value="C:cytosol"/>
    <property type="evidence" value="ECO:0007669"/>
    <property type="project" value="TreeGrafter"/>
</dbReference>
<dbReference type="FunFam" id="3.40.50.1820:FF:000002">
    <property type="entry name" value="S-formylglutathione hydrolase"/>
    <property type="match status" value="1"/>
</dbReference>
<dbReference type="GO" id="GO:0052689">
    <property type="term" value="F:carboxylic ester hydrolase activity"/>
    <property type="evidence" value="ECO:0007669"/>
    <property type="project" value="UniProtKB-KW"/>
</dbReference>
<keyword evidence="5 8" id="KW-0719">Serine esterase</keyword>
<evidence type="ECO:0000256" key="4">
    <source>
        <dbReference type="ARBA" id="ARBA00016774"/>
    </source>
</evidence>
<feature type="active site" description="Charge relay system" evidence="7">
    <location>
        <position position="181"/>
    </location>
</feature>
<feature type="active site" description="Charge relay system" evidence="7">
    <location>
        <position position="259"/>
    </location>
</feature>
<name>A0A0P4W3N4_SCYOL</name>